<gene>
    <name evidence="5" type="ORF">GCM10011494_05740</name>
</gene>
<proteinExistence type="predicted"/>
<keyword evidence="6" id="KW-1185">Reference proteome</keyword>
<dbReference type="InterPro" id="IPR036388">
    <property type="entry name" value="WH-like_DNA-bd_sf"/>
</dbReference>
<dbReference type="Gene3D" id="1.10.10.10">
    <property type="entry name" value="Winged helix-like DNA-binding domain superfamily/Winged helix DNA-binding domain"/>
    <property type="match status" value="1"/>
</dbReference>
<dbReference type="GO" id="GO:0016987">
    <property type="term" value="F:sigma factor activity"/>
    <property type="evidence" value="ECO:0007669"/>
    <property type="project" value="UniProtKB-KW"/>
</dbReference>
<reference evidence="5" key="2">
    <citation type="submission" date="2020-09" db="EMBL/GenBank/DDBJ databases">
        <authorList>
            <person name="Sun Q."/>
            <person name="Zhou Y."/>
        </authorList>
    </citation>
    <scope>NUCLEOTIDE SEQUENCE</scope>
    <source>
        <strain evidence="5">CGMCC 1.15095</strain>
    </source>
</reference>
<dbReference type="Pfam" id="PF08281">
    <property type="entry name" value="Sigma70_r4_2"/>
    <property type="match status" value="1"/>
</dbReference>
<comment type="caution">
    <text evidence="5">The sequence shown here is derived from an EMBL/GenBank/DDBJ whole genome shotgun (WGS) entry which is preliminary data.</text>
</comment>
<dbReference type="GO" id="GO:0006352">
    <property type="term" value="P:DNA-templated transcription initiation"/>
    <property type="evidence" value="ECO:0007669"/>
    <property type="project" value="InterPro"/>
</dbReference>
<evidence type="ECO:0000313" key="6">
    <source>
        <dbReference type="Proteomes" id="UP000608154"/>
    </source>
</evidence>
<dbReference type="InterPro" id="IPR013249">
    <property type="entry name" value="RNA_pol_sigma70_r4_t2"/>
</dbReference>
<keyword evidence="2" id="KW-0731">Sigma factor</keyword>
<evidence type="ECO:0000256" key="2">
    <source>
        <dbReference type="ARBA" id="ARBA00023082"/>
    </source>
</evidence>
<dbReference type="EMBL" id="BMHK01000003">
    <property type="protein sequence ID" value="GGB90251.1"/>
    <property type="molecule type" value="Genomic_DNA"/>
</dbReference>
<dbReference type="SUPFAM" id="SSF88659">
    <property type="entry name" value="Sigma3 and sigma4 domains of RNA polymerase sigma factors"/>
    <property type="match status" value="1"/>
</dbReference>
<evidence type="ECO:0000313" key="5">
    <source>
        <dbReference type="EMBL" id="GGB90251.1"/>
    </source>
</evidence>
<evidence type="ECO:0000259" key="4">
    <source>
        <dbReference type="Pfam" id="PF08281"/>
    </source>
</evidence>
<evidence type="ECO:0000256" key="1">
    <source>
        <dbReference type="ARBA" id="ARBA00023015"/>
    </source>
</evidence>
<dbReference type="InterPro" id="IPR013324">
    <property type="entry name" value="RNA_pol_sigma_r3/r4-like"/>
</dbReference>
<dbReference type="AlphaFoldDB" id="A0A916TQ43"/>
<dbReference type="PANTHER" id="PTHR43133">
    <property type="entry name" value="RNA POLYMERASE ECF-TYPE SIGMA FACTO"/>
    <property type="match status" value="1"/>
</dbReference>
<keyword evidence="1" id="KW-0805">Transcription regulation</keyword>
<organism evidence="5 6">
    <name type="scientific">Novosphingobium endophyticum</name>
    <dbReference type="NCBI Taxonomy" id="1955250"/>
    <lineage>
        <taxon>Bacteria</taxon>
        <taxon>Pseudomonadati</taxon>
        <taxon>Pseudomonadota</taxon>
        <taxon>Alphaproteobacteria</taxon>
        <taxon>Sphingomonadales</taxon>
        <taxon>Sphingomonadaceae</taxon>
        <taxon>Novosphingobium</taxon>
    </lineage>
</organism>
<accession>A0A916TQ43</accession>
<dbReference type="GO" id="GO:0003677">
    <property type="term" value="F:DNA binding"/>
    <property type="evidence" value="ECO:0007669"/>
    <property type="project" value="InterPro"/>
</dbReference>
<sequence>MQEIWLKISALPTGAVDSPLSYLFRVADMLMVDRFRSIRQAEKRDRDWTEINVGAEGGASPEPSAERRIAAAQEATRVLSMLDRLGPRVAAVFRRHRIDGVGQKQIAAEFGVSLSTVESDLRTAYRALSTWKERGDEV</sequence>
<dbReference type="InterPro" id="IPR039425">
    <property type="entry name" value="RNA_pol_sigma-70-like"/>
</dbReference>
<dbReference type="InterPro" id="IPR014284">
    <property type="entry name" value="RNA_pol_sigma-70_dom"/>
</dbReference>
<name>A0A916TQ43_9SPHN</name>
<feature type="domain" description="RNA polymerase sigma factor 70 region 4 type 2" evidence="4">
    <location>
        <begin position="77"/>
        <end position="128"/>
    </location>
</feature>
<dbReference type="PANTHER" id="PTHR43133:SF63">
    <property type="entry name" value="RNA POLYMERASE SIGMA FACTOR FECI-RELATED"/>
    <property type="match status" value="1"/>
</dbReference>
<dbReference type="NCBIfam" id="TIGR02937">
    <property type="entry name" value="sigma70-ECF"/>
    <property type="match status" value="1"/>
</dbReference>
<protein>
    <recommendedName>
        <fullName evidence="4">RNA polymerase sigma factor 70 region 4 type 2 domain-containing protein</fullName>
    </recommendedName>
</protein>
<evidence type="ECO:0000256" key="3">
    <source>
        <dbReference type="ARBA" id="ARBA00023163"/>
    </source>
</evidence>
<keyword evidence="3" id="KW-0804">Transcription</keyword>
<reference evidence="5" key="1">
    <citation type="journal article" date="2014" name="Int. J. Syst. Evol. Microbiol.">
        <title>Complete genome sequence of Corynebacterium casei LMG S-19264T (=DSM 44701T), isolated from a smear-ripened cheese.</title>
        <authorList>
            <consortium name="US DOE Joint Genome Institute (JGI-PGF)"/>
            <person name="Walter F."/>
            <person name="Albersmeier A."/>
            <person name="Kalinowski J."/>
            <person name="Ruckert C."/>
        </authorList>
    </citation>
    <scope>NUCLEOTIDE SEQUENCE</scope>
    <source>
        <strain evidence="5">CGMCC 1.15095</strain>
    </source>
</reference>
<dbReference type="Proteomes" id="UP000608154">
    <property type="component" value="Unassembled WGS sequence"/>
</dbReference>